<name>A0AAE0MHW8_9PEZI</name>
<reference evidence="3" key="2">
    <citation type="submission" date="2023-06" db="EMBL/GenBank/DDBJ databases">
        <authorList>
            <consortium name="Lawrence Berkeley National Laboratory"/>
            <person name="Haridas S."/>
            <person name="Hensen N."/>
            <person name="Bonometti L."/>
            <person name="Westerberg I."/>
            <person name="Brannstrom I.O."/>
            <person name="Guillou S."/>
            <person name="Cros-Aarteil S."/>
            <person name="Calhoun S."/>
            <person name="Kuo A."/>
            <person name="Mondo S."/>
            <person name="Pangilinan J."/>
            <person name="Riley R."/>
            <person name="Labutti K."/>
            <person name="Andreopoulos B."/>
            <person name="Lipzen A."/>
            <person name="Chen C."/>
            <person name="Yanf M."/>
            <person name="Daum C."/>
            <person name="Ng V."/>
            <person name="Clum A."/>
            <person name="Steindorff A."/>
            <person name="Ohm R."/>
            <person name="Martin F."/>
            <person name="Silar P."/>
            <person name="Natvig D."/>
            <person name="Lalanne C."/>
            <person name="Gautier V."/>
            <person name="Ament-Velasquez S.L."/>
            <person name="Kruys A."/>
            <person name="Hutchinson M.I."/>
            <person name="Powell A.J."/>
            <person name="Barry K."/>
            <person name="Miller A.N."/>
            <person name="Grigoriev I.V."/>
            <person name="Debuchy R."/>
            <person name="Gladieux P."/>
            <person name="Thoren M.H."/>
            <person name="Johannesson H."/>
        </authorList>
    </citation>
    <scope>NUCLEOTIDE SEQUENCE</scope>
    <source>
        <strain evidence="3">SMH4131-1</strain>
    </source>
</reference>
<evidence type="ECO:0000256" key="1">
    <source>
        <dbReference type="SAM" id="Phobius"/>
    </source>
</evidence>
<keyword evidence="1" id="KW-0472">Membrane</keyword>
<gene>
    <name evidence="3" type="ORF">B0T19DRAFT_456951</name>
</gene>
<keyword evidence="4" id="KW-1185">Reference proteome</keyword>
<accession>A0AAE0MHW8</accession>
<sequence length="190" mass="19456">MKAIFVALLAFAASAIASPVIAERQLETQEAEIDKLTNLVKVHTANINKTTSAAPSNPDTVQQTAAASALAPDFQAITSALTSATTILSKRAFASVTQGRSEQGAAGGCGNSCLLIKVQLLVWEIACTLKFVIIKLGLACVLVYLTPLILALGGLLKCLDAVVAGLLFAVKGILSVVLGTVAGALVALII</sequence>
<feature type="signal peptide" evidence="2">
    <location>
        <begin position="1"/>
        <end position="17"/>
    </location>
</feature>
<feature type="transmembrane region" description="Helical" evidence="1">
    <location>
        <begin position="136"/>
        <end position="156"/>
    </location>
</feature>
<protein>
    <submittedName>
        <fullName evidence="3">Uncharacterized protein</fullName>
    </submittedName>
</protein>
<feature type="chain" id="PRO_5041986448" evidence="2">
    <location>
        <begin position="18"/>
        <end position="190"/>
    </location>
</feature>
<feature type="transmembrane region" description="Helical" evidence="1">
    <location>
        <begin position="168"/>
        <end position="189"/>
    </location>
</feature>
<proteinExistence type="predicted"/>
<evidence type="ECO:0000313" key="4">
    <source>
        <dbReference type="Proteomes" id="UP001286456"/>
    </source>
</evidence>
<evidence type="ECO:0000313" key="3">
    <source>
        <dbReference type="EMBL" id="KAK3332313.1"/>
    </source>
</evidence>
<dbReference type="AlphaFoldDB" id="A0AAE0MHW8"/>
<dbReference type="EMBL" id="JAUEPO010000002">
    <property type="protein sequence ID" value="KAK3332313.1"/>
    <property type="molecule type" value="Genomic_DNA"/>
</dbReference>
<keyword evidence="1" id="KW-1133">Transmembrane helix</keyword>
<reference evidence="3" key="1">
    <citation type="journal article" date="2023" name="Mol. Phylogenet. Evol.">
        <title>Genome-scale phylogeny and comparative genomics of the fungal order Sordariales.</title>
        <authorList>
            <person name="Hensen N."/>
            <person name="Bonometti L."/>
            <person name="Westerberg I."/>
            <person name="Brannstrom I.O."/>
            <person name="Guillou S."/>
            <person name="Cros-Aarteil S."/>
            <person name="Calhoun S."/>
            <person name="Haridas S."/>
            <person name="Kuo A."/>
            <person name="Mondo S."/>
            <person name="Pangilinan J."/>
            <person name="Riley R."/>
            <person name="LaButti K."/>
            <person name="Andreopoulos B."/>
            <person name="Lipzen A."/>
            <person name="Chen C."/>
            <person name="Yan M."/>
            <person name="Daum C."/>
            <person name="Ng V."/>
            <person name="Clum A."/>
            <person name="Steindorff A."/>
            <person name="Ohm R.A."/>
            <person name="Martin F."/>
            <person name="Silar P."/>
            <person name="Natvig D.O."/>
            <person name="Lalanne C."/>
            <person name="Gautier V."/>
            <person name="Ament-Velasquez S.L."/>
            <person name="Kruys A."/>
            <person name="Hutchinson M.I."/>
            <person name="Powell A.J."/>
            <person name="Barry K."/>
            <person name="Miller A.N."/>
            <person name="Grigoriev I.V."/>
            <person name="Debuchy R."/>
            <person name="Gladieux P."/>
            <person name="Hiltunen Thoren M."/>
            <person name="Johannesson H."/>
        </authorList>
    </citation>
    <scope>NUCLEOTIDE SEQUENCE</scope>
    <source>
        <strain evidence="3">SMH4131-1</strain>
    </source>
</reference>
<evidence type="ECO:0000256" key="2">
    <source>
        <dbReference type="SAM" id="SignalP"/>
    </source>
</evidence>
<organism evidence="3 4">
    <name type="scientific">Cercophora scortea</name>
    <dbReference type="NCBI Taxonomy" id="314031"/>
    <lineage>
        <taxon>Eukaryota</taxon>
        <taxon>Fungi</taxon>
        <taxon>Dikarya</taxon>
        <taxon>Ascomycota</taxon>
        <taxon>Pezizomycotina</taxon>
        <taxon>Sordariomycetes</taxon>
        <taxon>Sordariomycetidae</taxon>
        <taxon>Sordariales</taxon>
        <taxon>Lasiosphaeriaceae</taxon>
        <taxon>Cercophora</taxon>
    </lineage>
</organism>
<keyword evidence="1" id="KW-0812">Transmembrane</keyword>
<keyword evidence="2" id="KW-0732">Signal</keyword>
<dbReference type="Proteomes" id="UP001286456">
    <property type="component" value="Unassembled WGS sequence"/>
</dbReference>
<comment type="caution">
    <text evidence="3">The sequence shown here is derived from an EMBL/GenBank/DDBJ whole genome shotgun (WGS) entry which is preliminary data.</text>
</comment>